<gene>
    <name evidence="1" type="ORF">FHS57_004489</name>
</gene>
<keyword evidence="2" id="KW-1185">Reference proteome</keyword>
<protein>
    <submittedName>
        <fullName evidence="1">GxxExxY protein</fullName>
    </submittedName>
</protein>
<evidence type="ECO:0000313" key="1">
    <source>
        <dbReference type="EMBL" id="MBB3840469.1"/>
    </source>
</evidence>
<dbReference type="InterPro" id="IPR026350">
    <property type="entry name" value="GxxExxY"/>
</dbReference>
<sequence length="134" mass="15307">MMTKKEVNQLAYEIVGCAIEVHRQIGPGLLESVYETCLVYELQLKGFKVIRQLTVPVVYKEVRLEADLRLDLLVNDCVVVELKAVENLIPLFEAQLLTYMKLLQKPKGLLINFHTENITKSIKPMVNEHFAALP</sequence>
<comment type="caution">
    <text evidence="1">The sequence shown here is derived from an EMBL/GenBank/DDBJ whole genome shotgun (WGS) entry which is preliminary data.</text>
</comment>
<accession>A0A7W5ZRS3</accession>
<dbReference type="NCBIfam" id="TIGR04256">
    <property type="entry name" value="GxxExxY"/>
    <property type="match status" value="1"/>
</dbReference>
<dbReference type="AlphaFoldDB" id="A0A7W5ZRS3"/>
<dbReference type="EMBL" id="JACIBY010000011">
    <property type="protein sequence ID" value="MBB3840469.1"/>
    <property type="molecule type" value="Genomic_DNA"/>
</dbReference>
<organism evidence="1 2">
    <name type="scientific">Runella defluvii</name>
    <dbReference type="NCBI Taxonomy" id="370973"/>
    <lineage>
        <taxon>Bacteria</taxon>
        <taxon>Pseudomonadati</taxon>
        <taxon>Bacteroidota</taxon>
        <taxon>Cytophagia</taxon>
        <taxon>Cytophagales</taxon>
        <taxon>Spirosomataceae</taxon>
        <taxon>Runella</taxon>
    </lineage>
</organism>
<evidence type="ECO:0000313" key="2">
    <source>
        <dbReference type="Proteomes" id="UP000541352"/>
    </source>
</evidence>
<dbReference type="Pfam" id="PF13366">
    <property type="entry name" value="PDDEXK_3"/>
    <property type="match status" value="1"/>
</dbReference>
<reference evidence="1 2" key="1">
    <citation type="submission" date="2020-08" db="EMBL/GenBank/DDBJ databases">
        <title>Genomic Encyclopedia of Type Strains, Phase IV (KMG-IV): sequencing the most valuable type-strain genomes for metagenomic binning, comparative biology and taxonomic classification.</title>
        <authorList>
            <person name="Goeker M."/>
        </authorList>
    </citation>
    <scope>NUCLEOTIDE SEQUENCE [LARGE SCALE GENOMIC DNA]</scope>
    <source>
        <strain evidence="1 2">DSM 17976</strain>
    </source>
</reference>
<dbReference type="RefSeq" id="WP_310587013.1">
    <property type="nucleotide sequence ID" value="NZ_JACIBY010000011.1"/>
</dbReference>
<dbReference type="Proteomes" id="UP000541352">
    <property type="component" value="Unassembled WGS sequence"/>
</dbReference>
<proteinExistence type="predicted"/>
<name>A0A7W5ZRS3_9BACT</name>